<comment type="pathway">
    <text evidence="10">Cell wall biogenesis; peptidoglycan biosynthesis.</text>
</comment>
<feature type="domain" description="Glycosyl transferase family 28 C-terminal" evidence="12">
    <location>
        <begin position="190"/>
        <end position="348"/>
    </location>
</feature>
<dbReference type="PANTHER" id="PTHR21015:SF22">
    <property type="entry name" value="GLYCOSYLTRANSFERASE"/>
    <property type="match status" value="1"/>
</dbReference>
<keyword evidence="3 10" id="KW-0328">Glycosyltransferase</keyword>
<feature type="domain" description="Glycosyltransferase family 28 N-terminal" evidence="11">
    <location>
        <begin position="4"/>
        <end position="143"/>
    </location>
</feature>
<dbReference type="Pfam" id="PF03033">
    <property type="entry name" value="Glyco_transf_28"/>
    <property type="match status" value="1"/>
</dbReference>
<dbReference type="InterPro" id="IPR007235">
    <property type="entry name" value="Glyco_trans_28_C"/>
</dbReference>
<feature type="binding site" evidence="10">
    <location>
        <position position="296"/>
    </location>
    <ligand>
        <name>UDP-N-acetyl-alpha-D-glucosamine</name>
        <dbReference type="ChEBI" id="CHEBI:57705"/>
    </ligand>
</feature>
<dbReference type="EMBL" id="CP007452">
    <property type="protein sequence ID" value="AHM56346.1"/>
    <property type="molecule type" value="Genomic_DNA"/>
</dbReference>
<keyword evidence="14" id="KW-1185">Reference proteome</keyword>
<reference evidence="13 14" key="1">
    <citation type="journal article" date="2014" name="Genome Announc.">
        <title>Complete Genome Sequence of Amino Acid-Utilizing Eubacterium acidaminophilum al-2 (DSM 3953).</title>
        <authorList>
            <person name="Poehlein A."/>
            <person name="Andreesen J.R."/>
            <person name="Daniel R."/>
        </authorList>
    </citation>
    <scope>NUCLEOTIDE SEQUENCE [LARGE SCALE GENOMIC DNA]</scope>
    <source>
        <strain evidence="13 14">DSM 3953</strain>
    </source>
</reference>
<dbReference type="EC" id="2.4.1.227" evidence="10"/>
<keyword evidence="7 10" id="KW-0472">Membrane</keyword>
<keyword evidence="8 10" id="KW-0131">Cell cycle</keyword>
<dbReference type="NCBIfam" id="TIGR01133">
    <property type="entry name" value="murG"/>
    <property type="match status" value="1"/>
</dbReference>
<dbReference type="GO" id="GO:0005975">
    <property type="term" value="P:carbohydrate metabolic process"/>
    <property type="evidence" value="ECO:0007669"/>
    <property type="project" value="InterPro"/>
</dbReference>
<keyword evidence="9 10" id="KW-0961">Cell wall biogenesis/degradation</keyword>
<dbReference type="OrthoDB" id="9808936at2"/>
<dbReference type="Proteomes" id="UP000019591">
    <property type="component" value="Chromosome"/>
</dbReference>
<dbReference type="STRING" id="1286171.EAL2_c10480"/>
<dbReference type="GO" id="GO:0051301">
    <property type="term" value="P:cell division"/>
    <property type="evidence" value="ECO:0007669"/>
    <property type="project" value="UniProtKB-KW"/>
</dbReference>
<dbReference type="SUPFAM" id="SSF53756">
    <property type="entry name" value="UDP-Glycosyltransferase/glycogen phosphorylase"/>
    <property type="match status" value="1"/>
</dbReference>
<comment type="subcellular location">
    <subcellularLocation>
        <location evidence="10">Cell membrane</location>
        <topology evidence="10">Peripheral membrane protein</topology>
        <orientation evidence="10">Cytoplasmic side</orientation>
    </subcellularLocation>
</comment>
<dbReference type="GO" id="GO:0050511">
    <property type="term" value="F:undecaprenyldiphospho-muramoylpentapeptide beta-N-acetylglucosaminyltransferase activity"/>
    <property type="evidence" value="ECO:0007669"/>
    <property type="project" value="UniProtKB-UniRule"/>
</dbReference>
<feature type="binding site" evidence="10">
    <location>
        <position position="166"/>
    </location>
    <ligand>
        <name>UDP-N-acetyl-alpha-D-glucosamine</name>
        <dbReference type="ChEBI" id="CHEBI:57705"/>
    </ligand>
</feature>
<evidence type="ECO:0000256" key="5">
    <source>
        <dbReference type="ARBA" id="ARBA00022960"/>
    </source>
</evidence>
<organism evidence="13 14">
    <name type="scientific">Peptoclostridium acidaminophilum DSM 3953</name>
    <dbReference type="NCBI Taxonomy" id="1286171"/>
    <lineage>
        <taxon>Bacteria</taxon>
        <taxon>Bacillati</taxon>
        <taxon>Bacillota</taxon>
        <taxon>Clostridia</taxon>
        <taxon>Peptostreptococcales</taxon>
        <taxon>Peptoclostridiaceae</taxon>
        <taxon>Peptoclostridium</taxon>
    </lineage>
</organism>
<keyword evidence="6 10" id="KW-0573">Peptidoglycan synthesis</keyword>
<dbReference type="GO" id="GO:0008360">
    <property type="term" value="P:regulation of cell shape"/>
    <property type="evidence" value="ECO:0007669"/>
    <property type="project" value="UniProtKB-KW"/>
</dbReference>
<dbReference type="GO" id="GO:0051991">
    <property type="term" value="F:UDP-N-acetyl-D-glucosamine:N-acetylmuramoyl-L-alanyl-D-glutamyl-meso-2,6-diaminopimelyl-D-alanyl-D-alanine-diphosphoundecaprenol 4-beta-N-acetylglucosaminlytransferase activity"/>
    <property type="evidence" value="ECO:0007669"/>
    <property type="project" value="RHEA"/>
</dbReference>
<feature type="binding site" evidence="10">
    <location>
        <position position="124"/>
    </location>
    <ligand>
        <name>UDP-N-acetyl-alpha-D-glucosamine</name>
        <dbReference type="ChEBI" id="CHEBI:57705"/>
    </ligand>
</feature>
<dbReference type="HAMAP" id="MF_00033">
    <property type="entry name" value="MurG"/>
    <property type="match status" value="1"/>
</dbReference>
<gene>
    <name evidence="10 13" type="primary">murG</name>
    <name evidence="13" type="ORF">EAL2_c10480</name>
</gene>
<dbReference type="HOGENOM" id="CLU_037404_0_1_9"/>
<evidence type="ECO:0000256" key="3">
    <source>
        <dbReference type="ARBA" id="ARBA00022676"/>
    </source>
</evidence>
<dbReference type="PATRIC" id="fig|1286171.3.peg.999"/>
<dbReference type="GO" id="GO:0005886">
    <property type="term" value="C:plasma membrane"/>
    <property type="evidence" value="ECO:0007669"/>
    <property type="project" value="UniProtKB-SubCell"/>
</dbReference>
<feature type="binding site" evidence="10">
    <location>
        <position position="251"/>
    </location>
    <ligand>
        <name>UDP-N-acetyl-alpha-D-glucosamine</name>
        <dbReference type="ChEBI" id="CHEBI:57705"/>
    </ligand>
</feature>
<dbReference type="Gene3D" id="3.40.50.2000">
    <property type="entry name" value="Glycogen Phosphorylase B"/>
    <property type="match status" value="2"/>
</dbReference>
<dbReference type="AlphaFoldDB" id="W8U5Z3"/>
<dbReference type="GO" id="GO:0071555">
    <property type="term" value="P:cell wall organization"/>
    <property type="evidence" value="ECO:0007669"/>
    <property type="project" value="UniProtKB-KW"/>
</dbReference>
<comment type="catalytic activity">
    <reaction evidence="10">
        <text>di-trans,octa-cis-undecaprenyl diphospho-N-acetyl-alpha-D-muramoyl-L-alanyl-D-glutamyl-meso-2,6-diaminopimeloyl-D-alanyl-D-alanine + UDP-N-acetyl-alpha-D-glucosamine = di-trans,octa-cis-undecaprenyl diphospho-[N-acetyl-alpha-D-glucosaminyl-(1-&gt;4)]-N-acetyl-alpha-D-muramoyl-L-alanyl-D-glutamyl-meso-2,6-diaminopimeloyl-D-alanyl-D-alanine + UDP + H(+)</text>
        <dbReference type="Rhea" id="RHEA:31227"/>
        <dbReference type="ChEBI" id="CHEBI:15378"/>
        <dbReference type="ChEBI" id="CHEBI:57705"/>
        <dbReference type="ChEBI" id="CHEBI:58223"/>
        <dbReference type="ChEBI" id="CHEBI:61387"/>
        <dbReference type="ChEBI" id="CHEBI:61388"/>
        <dbReference type="EC" id="2.4.1.227"/>
    </reaction>
</comment>
<evidence type="ECO:0000256" key="8">
    <source>
        <dbReference type="ARBA" id="ARBA00023306"/>
    </source>
</evidence>
<evidence type="ECO:0000256" key="4">
    <source>
        <dbReference type="ARBA" id="ARBA00022679"/>
    </source>
</evidence>
<sequence length="372" mass="40140">MKAVISGGGTGGHIYPALSIAEKIMENEKESSILYIGTREGLESRIVPEKGYEFKTVQVRGFQRKLSLENAKRIALFMKGLAQSLAIIKKNKPDVVIGTGGYVCGPVVLAGALLGIPTLIHEQNAFPGITNKFLSRFADRVLISFDDSRRFFTKSKSVVLTGNPVRGEITSANMNSAREKLGIPEGKKMVLSVGGSGGSGTINDAMKGVLPALAAEDFAFIHATGRQHYEGFLKELGDIELKSHQVITDYIDNMADVLAASDLVICSAGAITISEVTCLGKPSIVIPKAYTAENHQEYNARSVKNSGAGEMILEKDLNSGTLLEAVFRILRDEQLHKSMSQKSLGISNPHAADTIYEQIKSLMAEKKGIKNK</sequence>
<evidence type="ECO:0000256" key="2">
    <source>
        <dbReference type="ARBA" id="ARBA00022618"/>
    </source>
</evidence>
<dbReference type="eggNOG" id="COG0707">
    <property type="taxonomic scope" value="Bacteria"/>
</dbReference>
<evidence type="ECO:0000256" key="9">
    <source>
        <dbReference type="ARBA" id="ARBA00023316"/>
    </source>
</evidence>
<evidence type="ECO:0000256" key="7">
    <source>
        <dbReference type="ARBA" id="ARBA00023136"/>
    </source>
</evidence>
<proteinExistence type="inferred from homology"/>
<dbReference type="InterPro" id="IPR006009">
    <property type="entry name" value="GlcNAc_MurG"/>
</dbReference>
<evidence type="ECO:0000313" key="13">
    <source>
        <dbReference type="EMBL" id="AHM56346.1"/>
    </source>
</evidence>
<feature type="binding site" evidence="10">
    <location>
        <position position="196"/>
    </location>
    <ligand>
        <name>UDP-N-acetyl-alpha-D-glucosamine</name>
        <dbReference type="ChEBI" id="CHEBI:57705"/>
    </ligand>
</feature>
<comment type="function">
    <text evidence="10">Cell wall formation. Catalyzes the transfer of a GlcNAc subunit on undecaprenyl-pyrophosphoryl-MurNAc-pentapeptide (lipid intermediate I) to form undecaprenyl-pyrophosphoryl-MurNAc-(pentapeptide)GlcNAc (lipid intermediate II).</text>
</comment>
<evidence type="ECO:0000259" key="12">
    <source>
        <dbReference type="Pfam" id="PF04101"/>
    </source>
</evidence>
<dbReference type="InterPro" id="IPR004276">
    <property type="entry name" value="GlycoTrans_28_N"/>
</dbReference>
<comment type="similarity">
    <text evidence="10">Belongs to the glycosyltransferase 28 family. MurG subfamily.</text>
</comment>
<comment type="caution">
    <text evidence="10">Lacks conserved residue(s) required for the propagation of feature annotation.</text>
</comment>
<accession>W8U5Z3</accession>
<dbReference type="GO" id="GO:0009252">
    <property type="term" value="P:peptidoglycan biosynthetic process"/>
    <property type="evidence" value="ECO:0007669"/>
    <property type="project" value="UniProtKB-UniRule"/>
</dbReference>
<dbReference type="UniPathway" id="UPA00219"/>
<keyword evidence="4 10" id="KW-0808">Transferase</keyword>
<evidence type="ECO:0000256" key="1">
    <source>
        <dbReference type="ARBA" id="ARBA00022475"/>
    </source>
</evidence>
<feature type="binding site" evidence="10">
    <location>
        <begin position="10"/>
        <end position="12"/>
    </location>
    <ligand>
        <name>UDP-N-acetyl-alpha-D-glucosamine</name>
        <dbReference type="ChEBI" id="CHEBI:57705"/>
    </ligand>
</feature>
<keyword evidence="1 10" id="KW-1003">Cell membrane</keyword>
<evidence type="ECO:0000313" key="14">
    <source>
        <dbReference type="Proteomes" id="UP000019591"/>
    </source>
</evidence>
<name>W8U5Z3_PEPAC</name>
<evidence type="ECO:0000256" key="6">
    <source>
        <dbReference type="ARBA" id="ARBA00022984"/>
    </source>
</evidence>
<evidence type="ECO:0000256" key="10">
    <source>
        <dbReference type="HAMAP-Rule" id="MF_00033"/>
    </source>
</evidence>
<dbReference type="PANTHER" id="PTHR21015">
    <property type="entry name" value="UDP-N-ACETYLGLUCOSAMINE--N-ACETYLMURAMYL-(PENTAPEPTIDE) PYROPHOSPHORYL-UNDECAPRENOL N-ACETYLGLUCOSAMINE TRANSFERASE 1"/>
    <property type="match status" value="1"/>
</dbReference>
<keyword evidence="5 10" id="KW-0133">Cell shape</keyword>
<dbReference type="CDD" id="cd03785">
    <property type="entry name" value="GT28_MurG"/>
    <property type="match status" value="1"/>
</dbReference>
<dbReference type="RefSeq" id="WP_025435357.1">
    <property type="nucleotide sequence ID" value="NZ_CP007452.1"/>
</dbReference>
<dbReference type="KEGG" id="eac:EAL2_c10480"/>
<keyword evidence="2 10" id="KW-0132">Cell division</keyword>
<dbReference type="Pfam" id="PF04101">
    <property type="entry name" value="Glyco_tran_28_C"/>
    <property type="match status" value="1"/>
</dbReference>
<evidence type="ECO:0000259" key="11">
    <source>
        <dbReference type="Pfam" id="PF03033"/>
    </source>
</evidence>
<protein>
    <recommendedName>
        <fullName evidence="10">UDP-N-acetylglucosamine--N-acetylmuramyl-(pentapeptide) pyrophosphoryl-undecaprenol N-acetylglucosamine transferase</fullName>
        <ecNumber evidence="10">2.4.1.227</ecNumber>
    </recommendedName>
    <alternativeName>
        <fullName evidence="10">Undecaprenyl-PP-MurNAc-pentapeptide-UDPGlcNAc GlcNAc transferase</fullName>
    </alternativeName>
</protein>